<feature type="non-terminal residue" evidence="7">
    <location>
        <position position="1"/>
    </location>
</feature>
<dbReference type="InterPro" id="IPR036855">
    <property type="entry name" value="Znf_CCCH_sf"/>
</dbReference>
<evidence type="ECO:0000256" key="1">
    <source>
        <dbReference type="ARBA" id="ARBA00022723"/>
    </source>
</evidence>
<keyword evidence="1 4" id="KW-0479">Metal-binding</keyword>
<sequence length="171" mass="17988">DGGGGGKGAKGGGGKGGKSNGKTSSVPCKFFQEGRCTRGDSCSFAHVPACAPGGGGDEQEFMDNDMEREMEAHLAKHAARVDDDAAVMERMEREEEDQAARLAAVQRQADSDSDGGDALPPPASEAEIEEARMIVQKAQKEAAQREKMKAKAAHASRDDLQAMINARLGVK</sequence>
<dbReference type="Gene3D" id="4.10.1000.10">
    <property type="entry name" value="Zinc finger, CCCH-type"/>
    <property type="match status" value="1"/>
</dbReference>
<dbReference type="PROSITE" id="PS50103">
    <property type="entry name" value="ZF_C3H1"/>
    <property type="match status" value="1"/>
</dbReference>
<evidence type="ECO:0000256" key="4">
    <source>
        <dbReference type="PROSITE-ProRule" id="PRU00723"/>
    </source>
</evidence>
<protein>
    <recommendedName>
        <fullName evidence="6">C3H1-type domain-containing protein</fullName>
    </recommendedName>
</protein>
<accession>A0ABN9XCA4</accession>
<feature type="region of interest" description="Disordered" evidence="5">
    <location>
        <begin position="92"/>
        <end position="157"/>
    </location>
</feature>
<gene>
    <name evidence="7" type="ORF">PCOR1329_LOCUS75447</name>
</gene>
<comment type="caution">
    <text evidence="7">The sequence shown here is derived from an EMBL/GenBank/DDBJ whole genome shotgun (WGS) entry which is preliminary data.</text>
</comment>
<dbReference type="SMART" id="SM00356">
    <property type="entry name" value="ZnF_C3H1"/>
    <property type="match status" value="1"/>
</dbReference>
<keyword evidence="2 4" id="KW-0863">Zinc-finger</keyword>
<keyword evidence="3 4" id="KW-0862">Zinc</keyword>
<evidence type="ECO:0000256" key="5">
    <source>
        <dbReference type="SAM" id="MobiDB-lite"/>
    </source>
</evidence>
<evidence type="ECO:0000313" key="8">
    <source>
        <dbReference type="Proteomes" id="UP001189429"/>
    </source>
</evidence>
<evidence type="ECO:0000313" key="7">
    <source>
        <dbReference type="EMBL" id="CAK0897195.1"/>
    </source>
</evidence>
<dbReference type="Proteomes" id="UP001189429">
    <property type="component" value="Unassembled WGS sequence"/>
</dbReference>
<organism evidence="7 8">
    <name type="scientific">Prorocentrum cordatum</name>
    <dbReference type="NCBI Taxonomy" id="2364126"/>
    <lineage>
        <taxon>Eukaryota</taxon>
        <taxon>Sar</taxon>
        <taxon>Alveolata</taxon>
        <taxon>Dinophyceae</taxon>
        <taxon>Prorocentrales</taxon>
        <taxon>Prorocentraceae</taxon>
        <taxon>Prorocentrum</taxon>
    </lineage>
</organism>
<evidence type="ECO:0000259" key="6">
    <source>
        <dbReference type="PROSITE" id="PS50103"/>
    </source>
</evidence>
<name>A0ABN9XCA4_9DINO</name>
<keyword evidence="8" id="KW-1185">Reference proteome</keyword>
<feature type="domain" description="C3H1-type" evidence="6">
    <location>
        <begin position="22"/>
        <end position="49"/>
    </location>
</feature>
<feature type="compositionally biased region" description="Gly residues" evidence="5">
    <location>
        <begin position="1"/>
        <end position="19"/>
    </location>
</feature>
<feature type="region of interest" description="Disordered" evidence="5">
    <location>
        <begin position="1"/>
        <end position="27"/>
    </location>
</feature>
<proteinExistence type="predicted"/>
<dbReference type="EMBL" id="CAUYUJ010020293">
    <property type="protein sequence ID" value="CAK0897195.1"/>
    <property type="molecule type" value="Genomic_DNA"/>
</dbReference>
<dbReference type="SUPFAM" id="SSF90229">
    <property type="entry name" value="CCCH zinc finger"/>
    <property type="match status" value="1"/>
</dbReference>
<dbReference type="InterPro" id="IPR000571">
    <property type="entry name" value="Znf_CCCH"/>
</dbReference>
<evidence type="ECO:0000256" key="2">
    <source>
        <dbReference type="ARBA" id="ARBA00022771"/>
    </source>
</evidence>
<reference evidence="7" key="1">
    <citation type="submission" date="2023-10" db="EMBL/GenBank/DDBJ databases">
        <authorList>
            <person name="Chen Y."/>
            <person name="Shah S."/>
            <person name="Dougan E. K."/>
            <person name="Thang M."/>
            <person name="Chan C."/>
        </authorList>
    </citation>
    <scope>NUCLEOTIDE SEQUENCE [LARGE SCALE GENOMIC DNA]</scope>
</reference>
<feature type="compositionally biased region" description="Basic and acidic residues" evidence="5">
    <location>
        <begin position="138"/>
        <end position="157"/>
    </location>
</feature>
<feature type="zinc finger region" description="C3H1-type" evidence="4">
    <location>
        <begin position="22"/>
        <end position="49"/>
    </location>
</feature>
<dbReference type="Pfam" id="PF00642">
    <property type="entry name" value="zf-CCCH"/>
    <property type="match status" value="1"/>
</dbReference>
<evidence type="ECO:0000256" key="3">
    <source>
        <dbReference type="ARBA" id="ARBA00022833"/>
    </source>
</evidence>